<dbReference type="EMBL" id="JWZT01003532">
    <property type="protein sequence ID" value="KII66435.1"/>
    <property type="molecule type" value="Genomic_DNA"/>
</dbReference>
<evidence type="ECO:0000313" key="2">
    <source>
        <dbReference type="EMBL" id="KII66435.1"/>
    </source>
</evidence>
<dbReference type="Proteomes" id="UP000031668">
    <property type="component" value="Unassembled WGS sequence"/>
</dbReference>
<keyword evidence="3" id="KW-1185">Reference proteome</keyword>
<feature type="signal peptide" evidence="1">
    <location>
        <begin position="1"/>
        <end position="18"/>
    </location>
</feature>
<comment type="caution">
    <text evidence="2">The sequence shown here is derived from an EMBL/GenBank/DDBJ whole genome shotgun (WGS) entry which is preliminary data.</text>
</comment>
<evidence type="ECO:0000256" key="1">
    <source>
        <dbReference type="SAM" id="SignalP"/>
    </source>
</evidence>
<organism evidence="2 3">
    <name type="scientific">Thelohanellus kitauei</name>
    <name type="common">Myxosporean</name>
    <dbReference type="NCBI Taxonomy" id="669202"/>
    <lineage>
        <taxon>Eukaryota</taxon>
        <taxon>Metazoa</taxon>
        <taxon>Cnidaria</taxon>
        <taxon>Myxozoa</taxon>
        <taxon>Myxosporea</taxon>
        <taxon>Bivalvulida</taxon>
        <taxon>Platysporina</taxon>
        <taxon>Myxobolidae</taxon>
        <taxon>Thelohanellus</taxon>
    </lineage>
</organism>
<sequence length="106" mass="10850">MLAWRPVVLLILSLLTIGESPLPLMAIGPAMSLLGGGEGGGPLGAVSGLLGGGGGGGGGKPKKKKPAWNGYNTEFDDFGGRNDFGSVLCDIDESVYPFNYRSPPED</sequence>
<feature type="chain" id="PRO_5002152421" evidence="1">
    <location>
        <begin position="19"/>
        <end position="106"/>
    </location>
</feature>
<name>A0A0C2MQ11_THEKT</name>
<reference evidence="2 3" key="1">
    <citation type="journal article" date="2014" name="Genome Biol. Evol.">
        <title>The genome of the myxosporean Thelohanellus kitauei shows adaptations to nutrient acquisition within its fish host.</title>
        <authorList>
            <person name="Yang Y."/>
            <person name="Xiong J."/>
            <person name="Zhou Z."/>
            <person name="Huo F."/>
            <person name="Miao W."/>
            <person name="Ran C."/>
            <person name="Liu Y."/>
            <person name="Zhang J."/>
            <person name="Feng J."/>
            <person name="Wang M."/>
            <person name="Wang M."/>
            <person name="Wang L."/>
            <person name="Yao B."/>
        </authorList>
    </citation>
    <scope>NUCLEOTIDE SEQUENCE [LARGE SCALE GENOMIC DNA]</scope>
    <source>
        <strain evidence="2">Wuqing</strain>
    </source>
</reference>
<dbReference type="AlphaFoldDB" id="A0A0C2MQ11"/>
<gene>
    <name evidence="2" type="ORF">RF11_02079</name>
</gene>
<keyword evidence="1" id="KW-0732">Signal</keyword>
<proteinExistence type="predicted"/>
<evidence type="ECO:0000313" key="3">
    <source>
        <dbReference type="Proteomes" id="UP000031668"/>
    </source>
</evidence>
<accession>A0A0C2MQ11</accession>
<protein>
    <submittedName>
        <fullName evidence="2">Uncharacterized protein</fullName>
    </submittedName>
</protein>